<reference evidence="1" key="1">
    <citation type="journal article" date="2022" name="Int. J. Mol. Sci.">
        <title>Draft Genome of Tanacetum Coccineum: Genomic Comparison of Closely Related Tanacetum-Family Plants.</title>
        <authorList>
            <person name="Yamashiro T."/>
            <person name="Shiraishi A."/>
            <person name="Nakayama K."/>
            <person name="Satake H."/>
        </authorList>
    </citation>
    <scope>NUCLEOTIDE SEQUENCE</scope>
</reference>
<gene>
    <name evidence="1" type="ORF">Tco_0769066</name>
</gene>
<accession>A0ABQ4Z8J3</accession>
<dbReference type="Proteomes" id="UP001151760">
    <property type="component" value="Unassembled WGS sequence"/>
</dbReference>
<name>A0ABQ4Z8J3_9ASTR</name>
<evidence type="ECO:0000313" key="1">
    <source>
        <dbReference type="EMBL" id="GJS86430.1"/>
    </source>
</evidence>
<proteinExistence type="predicted"/>
<dbReference type="EMBL" id="BQNB010011123">
    <property type="protein sequence ID" value="GJS86430.1"/>
    <property type="molecule type" value="Genomic_DNA"/>
</dbReference>
<comment type="caution">
    <text evidence="1">The sequence shown here is derived from an EMBL/GenBank/DDBJ whole genome shotgun (WGS) entry which is preliminary data.</text>
</comment>
<evidence type="ECO:0000313" key="2">
    <source>
        <dbReference type="Proteomes" id="UP001151760"/>
    </source>
</evidence>
<protein>
    <submittedName>
        <fullName evidence="1">Uncharacterized protein</fullName>
    </submittedName>
</protein>
<sequence>MVYDYLLFAHNIRILDTRILLITACVANIHLHSMLVKDIRKWAGSAARQMKLGHRIMCKSPANEASYEWRYVAIVVRVTETLENEDTPDSLQVRSGFPRTTTQLENVTGTSCSHNDRATLLATGEVGGGPVSAMEGQSQESVDASHGVLDVFKTMVQLKKNSDTCAIAATFAEITAASGSNLTSKRAGNMIIDQPKSISLRDLKSTHNNK</sequence>
<reference evidence="1" key="2">
    <citation type="submission" date="2022-01" db="EMBL/GenBank/DDBJ databases">
        <authorList>
            <person name="Yamashiro T."/>
            <person name="Shiraishi A."/>
            <person name="Satake H."/>
            <person name="Nakayama K."/>
        </authorList>
    </citation>
    <scope>NUCLEOTIDE SEQUENCE</scope>
</reference>
<organism evidence="1 2">
    <name type="scientific">Tanacetum coccineum</name>
    <dbReference type="NCBI Taxonomy" id="301880"/>
    <lineage>
        <taxon>Eukaryota</taxon>
        <taxon>Viridiplantae</taxon>
        <taxon>Streptophyta</taxon>
        <taxon>Embryophyta</taxon>
        <taxon>Tracheophyta</taxon>
        <taxon>Spermatophyta</taxon>
        <taxon>Magnoliopsida</taxon>
        <taxon>eudicotyledons</taxon>
        <taxon>Gunneridae</taxon>
        <taxon>Pentapetalae</taxon>
        <taxon>asterids</taxon>
        <taxon>campanulids</taxon>
        <taxon>Asterales</taxon>
        <taxon>Asteraceae</taxon>
        <taxon>Asteroideae</taxon>
        <taxon>Anthemideae</taxon>
        <taxon>Anthemidinae</taxon>
        <taxon>Tanacetum</taxon>
    </lineage>
</organism>
<keyword evidence="2" id="KW-1185">Reference proteome</keyword>